<dbReference type="SMART" id="SM01126">
    <property type="entry name" value="DDE_Tnp_IS1595"/>
    <property type="match status" value="1"/>
</dbReference>
<reference evidence="2" key="1">
    <citation type="journal article" date="2014" name="PLoS ONE">
        <title>Transcriptome-Based Identification of ABC Transporters in the Western Tarnished Plant Bug Lygus hesperus.</title>
        <authorList>
            <person name="Hull J.J."/>
            <person name="Chaney K."/>
            <person name="Geib S.M."/>
            <person name="Fabrick J.A."/>
            <person name="Brent C.S."/>
            <person name="Walsh D."/>
            <person name="Lavine L.C."/>
        </authorList>
    </citation>
    <scope>NUCLEOTIDE SEQUENCE</scope>
</reference>
<proteinExistence type="predicted"/>
<gene>
    <name evidence="2" type="ORF">CM83_53916</name>
</gene>
<accession>A0A0A9XQ11</accession>
<dbReference type="PANTHER" id="PTHR47163">
    <property type="entry name" value="DDE_TNP_IS1595 DOMAIN-CONTAINING PROTEIN"/>
    <property type="match status" value="1"/>
</dbReference>
<dbReference type="EMBL" id="GBHO01020772">
    <property type="protein sequence ID" value="JAG22832.1"/>
    <property type="molecule type" value="Transcribed_RNA"/>
</dbReference>
<feature type="non-terminal residue" evidence="2">
    <location>
        <position position="1"/>
    </location>
</feature>
<reference evidence="2" key="2">
    <citation type="submission" date="2014-07" db="EMBL/GenBank/DDBJ databases">
        <authorList>
            <person name="Hull J."/>
        </authorList>
    </citation>
    <scope>NUCLEOTIDE SEQUENCE</scope>
</reference>
<dbReference type="PANTHER" id="PTHR47163:SF2">
    <property type="entry name" value="SI:DKEY-17M8.2"/>
    <property type="match status" value="1"/>
</dbReference>
<name>A0A0A9XQ11_LYGHE</name>
<dbReference type="AlphaFoldDB" id="A0A0A9XQ11"/>
<dbReference type="InterPro" id="IPR053164">
    <property type="entry name" value="IS1016-like_transposase"/>
</dbReference>
<evidence type="ECO:0000259" key="1">
    <source>
        <dbReference type="SMART" id="SM01126"/>
    </source>
</evidence>
<organism evidence="2">
    <name type="scientific">Lygus hesperus</name>
    <name type="common">Western plant bug</name>
    <dbReference type="NCBI Taxonomy" id="30085"/>
    <lineage>
        <taxon>Eukaryota</taxon>
        <taxon>Metazoa</taxon>
        <taxon>Ecdysozoa</taxon>
        <taxon>Arthropoda</taxon>
        <taxon>Hexapoda</taxon>
        <taxon>Insecta</taxon>
        <taxon>Pterygota</taxon>
        <taxon>Neoptera</taxon>
        <taxon>Paraneoptera</taxon>
        <taxon>Hemiptera</taxon>
        <taxon>Heteroptera</taxon>
        <taxon>Panheteroptera</taxon>
        <taxon>Cimicomorpha</taxon>
        <taxon>Miridae</taxon>
        <taxon>Mirini</taxon>
        <taxon>Lygus</taxon>
    </lineage>
</organism>
<dbReference type="InterPro" id="IPR024445">
    <property type="entry name" value="Tnp_ISXO2-like"/>
</dbReference>
<evidence type="ECO:0000313" key="2">
    <source>
        <dbReference type="EMBL" id="JAG22832.1"/>
    </source>
</evidence>
<feature type="domain" description="ISXO2-like transposase" evidence="1">
    <location>
        <begin position="156"/>
        <end position="297"/>
    </location>
</feature>
<dbReference type="Pfam" id="PF12762">
    <property type="entry name" value="DDE_Tnp_IS1595"/>
    <property type="match status" value="1"/>
</dbReference>
<protein>
    <submittedName>
        <fullName evidence="2">Putative transposase-like protein HI_1328.1</fullName>
    </submittedName>
</protein>
<sequence length="338" mass="39010">SASASSANPFLCVECENTILSFAVLSDDSDRLDTFLYNNGVLPRDKICPSCSSVMSLNINKHNFNCYNYITTVDKHKKKIKKQCKKSVSQFKNTWFENHNLSKQTICRFVVCWALLKPPRHDVLKHELELSDHAVVDWSNYLREVCVVVCSDESQVIGGPGKTVEIDEAKIGKRKYNRGRIIKGEWVFVGFERESKKCFLIPVATRGHAELLPIIKEHILPGTTVISDCWKTYNCLQFEGYTHLTVDHSYNFVDPETGAHTQHIERLWREVRGSVPRYGNRKQHFIGHLAEFMFKRKHSDYKTRVHNLFRAIGHLYNGENEHPNITREADTDSESDDY</sequence>